<evidence type="ECO:0000256" key="3">
    <source>
        <dbReference type="ARBA" id="ARBA00022692"/>
    </source>
</evidence>
<name>A0A9W6CHD7_9FIRM</name>
<accession>A0A9W6CHD7</accession>
<feature type="transmembrane region" description="Helical" evidence="6">
    <location>
        <begin position="136"/>
        <end position="155"/>
    </location>
</feature>
<protein>
    <submittedName>
        <fullName evidence="8">MFS transporter</fullName>
    </submittedName>
</protein>
<feature type="transmembrane region" description="Helical" evidence="6">
    <location>
        <begin position="277"/>
        <end position="294"/>
    </location>
</feature>
<dbReference type="GO" id="GO:0005886">
    <property type="term" value="C:plasma membrane"/>
    <property type="evidence" value="ECO:0007669"/>
    <property type="project" value="UniProtKB-SubCell"/>
</dbReference>
<feature type="transmembrane region" description="Helical" evidence="6">
    <location>
        <begin position="93"/>
        <end position="115"/>
    </location>
</feature>
<feature type="transmembrane region" description="Helical" evidence="6">
    <location>
        <begin position="42"/>
        <end position="62"/>
    </location>
</feature>
<feature type="transmembrane region" description="Helical" evidence="6">
    <location>
        <begin position="366"/>
        <end position="385"/>
    </location>
</feature>
<keyword evidence="5 6" id="KW-0472">Membrane</keyword>
<dbReference type="PANTHER" id="PTHR23530:SF1">
    <property type="entry name" value="PERMEASE, MAJOR FACILITATOR SUPERFAMILY-RELATED"/>
    <property type="match status" value="1"/>
</dbReference>
<dbReference type="InterPro" id="IPR011701">
    <property type="entry name" value="MFS"/>
</dbReference>
<keyword evidence="2" id="KW-0813">Transport</keyword>
<dbReference type="AlphaFoldDB" id="A0A9W6CHD7"/>
<gene>
    <name evidence="8" type="ORF">Selli2_14250</name>
</gene>
<dbReference type="PANTHER" id="PTHR23530">
    <property type="entry name" value="TRANSPORT PROTEIN-RELATED"/>
    <property type="match status" value="1"/>
</dbReference>
<evidence type="ECO:0000259" key="7">
    <source>
        <dbReference type="PROSITE" id="PS50850"/>
    </source>
</evidence>
<feature type="transmembrane region" description="Helical" evidence="6">
    <location>
        <begin position="7"/>
        <end position="30"/>
    </location>
</feature>
<evidence type="ECO:0000256" key="5">
    <source>
        <dbReference type="ARBA" id="ARBA00023136"/>
    </source>
</evidence>
<feature type="transmembrane region" description="Helical" evidence="6">
    <location>
        <begin position="300"/>
        <end position="319"/>
    </location>
</feature>
<dbReference type="InterPro" id="IPR036259">
    <property type="entry name" value="MFS_trans_sf"/>
</dbReference>
<feature type="domain" description="Major facilitator superfamily (MFS) profile" evidence="7">
    <location>
        <begin position="1"/>
        <end position="389"/>
    </location>
</feature>
<evidence type="ECO:0000256" key="1">
    <source>
        <dbReference type="ARBA" id="ARBA00004651"/>
    </source>
</evidence>
<dbReference type="Pfam" id="PF07690">
    <property type="entry name" value="MFS_1"/>
    <property type="match status" value="2"/>
</dbReference>
<feature type="transmembrane region" description="Helical" evidence="6">
    <location>
        <begin position="242"/>
        <end position="265"/>
    </location>
</feature>
<feature type="transmembrane region" description="Helical" evidence="6">
    <location>
        <begin position="340"/>
        <end position="360"/>
    </location>
</feature>
<feature type="transmembrane region" description="Helical" evidence="6">
    <location>
        <begin position="161"/>
        <end position="180"/>
    </location>
</feature>
<dbReference type="GO" id="GO:0022857">
    <property type="term" value="F:transmembrane transporter activity"/>
    <property type="evidence" value="ECO:0007669"/>
    <property type="project" value="InterPro"/>
</dbReference>
<dbReference type="PROSITE" id="PS50850">
    <property type="entry name" value="MFS"/>
    <property type="match status" value="1"/>
</dbReference>
<dbReference type="RefSeq" id="WP_281844989.1">
    <property type="nucleotide sequence ID" value="NZ_BSCH01000008.1"/>
</dbReference>
<evidence type="ECO:0000313" key="9">
    <source>
        <dbReference type="Proteomes" id="UP001145094"/>
    </source>
</evidence>
<evidence type="ECO:0000256" key="2">
    <source>
        <dbReference type="ARBA" id="ARBA00022448"/>
    </source>
</evidence>
<dbReference type="InterPro" id="IPR053160">
    <property type="entry name" value="MFS_DHA3_Transporter"/>
</dbReference>
<reference evidence="8" key="1">
    <citation type="submission" date="2022-11" db="EMBL/GenBank/DDBJ databases">
        <title>Draft genome sequence of Sellimonas catena strain 18CBH55.</title>
        <authorList>
            <person name="Atsushi H."/>
            <person name="Moriya O."/>
            <person name="Mitsuo S."/>
        </authorList>
    </citation>
    <scope>NUCLEOTIDE SEQUENCE</scope>
    <source>
        <strain evidence="8">18CBH55</strain>
    </source>
</reference>
<dbReference type="InterPro" id="IPR020846">
    <property type="entry name" value="MFS_dom"/>
</dbReference>
<organism evidence="8 9">
    <name type="scientific">Sellimonas catena</name>
    <dbReference type="NCBI Taxonomy" id="2994035"/>
    <lineage>
        <taxon>Bacteria</taxon>
        <taxon>Bacillati</taxon>
        <taxon>Bacillota</taxon>
        <taxon>Clostridia</taxon>
        <taxon>Lachnospirales</taxon>
        <taxon>Lachnospiraceae</taxon>
        <taxon>Sellimonas</taxon>
    </lineage>
</organism>
<dbReference type="SUPFAM" id="SSF103473">
    <property type="entry name" value="MFS general substrate transporter"/>
    <property type="match status" value="1"/>
</dbReference>
<feature type="transmembrane region" description="Helical" evidence="6">
    <location>
        <begin position="69"/>
        <end position="87"/>
    </location>
</feature>
<dbReference type="EMBL" id="BSCH01000008">
    <property type="protein sequence ID" value="GLG89998.1"/>
    <property type="molecule type" value="Genomic_DNA"/>
</dbReference>
<sequence>MKSNRNLLYYYIYSITSAAILTRGIFLIYLQQKGLSIVEVSMYSVVYNICTAVSEVPTGYIGDRIGRKNSIITGTILLACQAGLMVAAQEKVWLILLAGLEAVAYTFISGSDSALLYQMLASWKMEDQYLKINSRILAAQSAVMGGAIFIGAQLAQYSWNLPYLLTMLILIVAAGFMCRVKDLMPFAEREKSTGKLIKTLKDNILYRPLGMFLLFFIGISMIDGIACGYYNLNQLILESVGISVSAIGLFFSLSYIGNSFAYLAVSPLNRIFNRSRIIFLALITECLGFLWLSQVQNKGLFFVISLILCFVPEIIFTVADSIIQEWIVERNRATMLSVMSLIRSLCSGVIYGIFGILLEIVTIEQFLIFLAVGFGVSAVSVLIVLRKSR</sequence>
<evidence type="ECO:0000313" key="8">
    <source>
        <dbReference type="EMBL" id="GLG89998.1"/>
    </source>
</evidence>
<comment type="caution">
    <text evidence="8">The sequence shown here is derived from an EMBL/GenBank/DDBJ whole genome shotgun (WGS) entry which is preliminary data.</text>
</comment>
<dbReference type="Proteomes" id="UP001145094">
    <property type="component" value="Unassembled WGS sequence"/>
</dbReference>
<proteinExistence type="predicted"/>
<keyword evidence="3 6" id="KW-0812">Transmembrane</keyword>
<evidence type="ECO:0000256" key="6">
    <source>
        <dbReference type="SAM" id="Phobius"/>
    </source>
</evidence>
<keyword evidence="4 6" id="KW-1133">Transmembrane helix</keyword>
<evidence type="ECO:0000256" key="4">
    <source>
        <dbReference type="ARBA" id="ARBA00022989"/>
    </source>
</evidence>
<reference evidence="8" key="3">
    <citation type="journal article" date="2023" name="Int. J. Syst. Evol. Microbiol.">
        <title>Sellimonas catena sp. nov., isolated from human faeces.</title>
        <authorList>
            <person name="Hisatomi A."/>
            <person name="Ohkuma M."/>
            <person name="Sakamoto M."/>
        </authorList>
    </citation>
    <scope>NUCLEOTIDE SEQUENCE</scope>
    <source>
        <strain evidence="8">18CBH55</strain>
    </source>
</reference>
<dbReference type="Gene3D" id="1.20.1250.20">
    <property type="entry name" value="MFS general substrate transporter like domains"/>
    <property type="match status" value="2"/>
</dbReference>
<comment type="subcellular location">
    <subcellularLocation>
        <location evidence="1">Cell membrane</location>
        <topology evidence="1">Multi-pass membrane protein</topology>
    </subcellularLocation>
</comment>
<feature type="transmembrane region" description="Helical" evidence="6">
    <location>
        <begin position="204"/>
        <end position="222"/>
    </location>
</feature>
<reference evidence="8" key="2">
    <citation type="submission" date="2022-11" db="EMBL/GenBank/DDBJ databases">
        <title>Draft genome sequence of Sellimonas catena strain 18CBH55.</title>
        <authorList>
            <person name="Hisatomi A."/>
            <person name="Ohkuma M."/>
            <person name="Sakamoto M."/>
        </authorList>
    </citation>
    <scope>NUCLEOTIDE SEQUENCE</scope>
    <source>
        <strain evidence="8">18CBH55</strain>
    </source>
</reference>